<accession>A0ABS2WHZ9</accession>
<evidence type="ECO:0000256" key="4">
    <source>
        <dbReference type="ARBA" id="ARBA00022475"/>
    </source>
</evidence>
<feature type="transmembrane region" description="Helical" evidence="12">
    <location>
        <begin position="407"/>
        <end position="431"/>
    </location>
</feature>
<name>A0ABS2WHZ9_9BACL</name>
<evidence type="ECO:0000256" key="2">
    <source>
        <dbReference type="ARBA" id="ARBA00009819"/>
    </source>
</evidence>
<dbReference type="EMBL" id="JAFHAP010000006">
    <property type="protein sequence ID" value="MBN2909172.1"/>
    <property type="molecule type" value="Genomic_DNA"/>
</dbReference>
<feature type="transmembrane region" description="Helical" evidence="12">
    <location>
        <begin position="15"/>
        <end position="38"/>
    </location>
</feature>
<keyword evidence="10 12" id="KW-0408">Iron</keyword>
<evidence type="ECO:0000256" key="1">
    <source>
        <dbReference type="ARBA" id="ARBA00004651"/>
    </source>
</evidence>
<evidence type="ECO:0000256" key="11">
    <source>
        <dbReference type="ARBA" id="ARBA00023136"/>
    </source>
</evidence>
<evidence type="ECO:0000256" key="5">
    <source>
        <dbReference type="ARBA" id="ARBA00022617"/>
    </source>
</evidence>
<protein>
    <submittedName>
        <fullName evidence="13">Cytochrome ubiquinol oxidase subunit I</fullName>
    </submittedName>
</protein>
<dbReference type="PANTHER" id="PTHR30365">
    <property type="entry name" value="CYTOCHROME D UBIQUINOL OXIDASE"/>
    <property type="match status" value="1"/>
</dbReference>
<comment type="subcellular location">
    <subcellularLocation>
        <location evidence="1">Cell membrane</location>
        <topology evidence="1">Multi-pass membrane protein</topology>
    </subcellularLocation>
</comment>
<feature type="transmembrane region" description="Helical" evidence="12">
    <location>
        <begin position="357"/>
        <end position="379"/>
    </location>
</feature>
<keyword evidence="14" id="KW-1185">Reference proteome</keyword>
<evidence type="ECO:0000313" key="14">
    <source>
        <dbReference type="Proteomes" id="UP001177120"/>
    </source>
</evidence>
<evidence type="ECO:0000256" key="8">
    <source>
        <dbReference type="ARBA" id="ARBA00022982"/>
    </source>
</evidence>
<comment type="similarity">
    <text evidence="2 12">Belongs to the cytochrome ubiquinol oxidase subunit 1 family.</text>
</comment>
<feature type="transmembrane region" description="Helical" evidence="12">
    <location>
        <begin position="321"/>
        <end position="345"/>
    </location>
</feature>
<evidence type="ECO:0000256" key="12">
    <source>
        <dbReference type="PIRNR" id="PIRNR006446"/>
    </source>
</evidence>
<keyword evidence="9 12" id="KW-1133">Transmembrane helix</keyword>
<evidence type="ECO:0000256" key="10">
    <source>
        <dbReference type="ARBA" id="ARBA00023004"/>
    </source>
</evidence>
<dbReference type="InterPro" id="IPR002585">
    <property type="entry name" value="Cyt-d_ubiquinol_oxidase_su_1"/>
</dbReference>
<dbReference type="PIRSF" id="PIRSF006446">
    <property type="entry name" value="Cyt_quinol_oxidase_1"/>
    <property type="match status" value="1"/>
</dbReference>
<proteinExistence type="inferred from homology"/>
<dbReference type="PANTHER" id="PTHR30365:SF14">
    <property type="entry name" value="CYTOCHROME BD MENAQUINOL OXIDASE SUBUNIT I-RELATED"/>
    <property type="match status" value="1"/>
</dbReference>
<dbReference type="Pfam" id="PF01654">
    <property type="entry name" value="Cyt_bd_oxida_I"/>
    <property type="match status" value="1"/>
</dbReference>
<keyword evidence="5 12" id="KW-0349">Heme</keyword>
<keyword evidence="7 12" id="KW-0479">Metal-binding</keyword>
<gene>
    <name evidence="13" type="ORF">JQC72_06500</name>
</gene>
<evidence type="ECO:0000256" key="7">
    <source>
        <dbReference type="ARBA" id="ARBA00022723"/>
    </source>
</evidence>
<keyword evidence="11 12" id="KW-0472">Membrane</keyword>
<organism evidence="13 14">
    <name type="scientific">Polycladomyces zharkentensis</name>
    <dbReference type="NCBI Taxonomy" id="2807616"/>
    <lineage>
        <taxon>Bacteria</taxon>
        <taxon>Bacillati</taxon>
        <taxon>Bacillota</taxon>
        <taxon>Bacilli</taxon>
        <taxon>Bacillales</taxon>
        <taxon>Thermoactinomycetaceae</taxon>
        <taxon>Polycladomyces</taxon>
    </lineage>
</organism>
<evidence type="ECO:0000256" key="9">
    <source>
        <dbReference type="ARBA" id="ARBA00022989"/>
    </source>
</evidence>
<keyword evidence="4 12" id="KW-1003">Cell membrane</keyword>
<feature type="transmembrane region" description="Helical" evidence="12">
    <location>
        <begin position="86"/>
        <end position="114"/>
    </location>
</feature>
<comment type="caution">
    <text evidence="13">The sequence shown here is derived from an EMBL/GenBank/DDBJ whole genome shotgun (WGS) entry which is preliminary data.</text>
</comment>
<reference evidence="13" key="1">
    <citation type="journal article" date="2024" name="Int. J. Syst. Evol. Microbiol.">
        <title>Polycladomyces zharkentensis sp. nov., a novel thermophilic cellulose- and starch-degrading member of the Bacillota from a geothermal aquifer in Kazakhstan.</title>
        <authorList>
            <person name="Mashzhan A."/>
            <person name="Kistaubayeva A."/>
            <person name="Javier-Lopez R."/>
            <person name="Bissenova U."/>
            <person name="Bissenbay A."/>
            <person name="Birkeland N.K."/>
        </authorList>
    </citation>
    <scope>NUCLEOTIDE SEQUENCE</scope>
    <source>
        <strain evidence="13">ZKZ2T</strain>
    </source>
</reference>
<sequence length="455" mass="50397">MDTVTLARAFFGTSLAFHIIFATLAIGLSAMVFLSELIHYWKKDRDFGILAKRWTKSVAILLGVAIPSGTIVGVQLSLLWPGFMRIVGQVIAVPFQVEIFAFFLEALALSIYVYGADRLRPPYRVIAAFLVTLGATASAVLITSVNTWMNTPAGFKVKPNGTIYDVDPWKAFFNPSFYETAYHVVVSALMTGAFVIASVAAYRLLKTSQAERLIHTKALMLSLVVAVAMSFLTALSGHESAQGLHEYTPEKLAAAEGLFKTQRYAPLAIGGYVDYRKKEIIGGIEVPYLLSFLAGNRFDTVVKGLEEFPRWTWPPAYTHTLFNVMVGIGFLLLGLAGLALLVWWLRKRNGQPWWPKWLLYLLLPTGPLSILGIEFGWIFSCSGRQPWTIYHIQTTAEAATKAEHLGALFVAFALVYLFLGTLVCLVLTHYFKRHPIALDLKSNETLGEDTHGAAH</sequence>
<feature type="transmembrane region" description="Helical" evidence="12">
    <location>
        <begin position="126"/>
        <end position="149"/>
    </location>
</feature>
<keyword evidence="8 12" id="KW-0249">Electron transport</keyword>
<feature type="transmembrane region" description="Helical" evidence="12">
    <location>
        <begin position="58"/>
        <end position="80"/>
    </location>
</feature>
<keyword evidence="6 12" id="KW-0812">Transmembrane</keyword>
<keyword evidence="3 12" id="KW-0813">Transport</keyword>
<feature type="transmembrane region" description="Helical" evidence="12">
    <location>
        <begin position="217"/>
        <end position="235"/>
    </location>
</feature>
<evidence type="ECO:0000256" key="6">
    <source>
        <dbReference type="ARBA" id="ARBA00022692"/>
    </source>
</evidence>
<dbReference type="RefSeq" id="WP_205493920.1">
    <property type="nucleotide sequence ID" value="NZ_JAFHAP010000006.1"/>
</dbReference>
<feature type="transmembrane region" description="Helical" evidence="12">
    <location>
        <begin position="181"/>
        <end position="205"/>
    </location>
</feature>
<dbReference type="Proteomes" id="UP001177120">
    <property type="component" value="Unassembled WGS sequence"/>
</dbReference>
<evidence type="ECO:0000313" key="13">
    <source>
        <dbReference type="EMBL" id="MBN2909172.1"/>
    </source>
</evidence>
<evidence type="ECO:0000256" key="3">
    <source>
        <dbReference type="ARBA" id="ARBA00022448"/>
    </source>
</evidence>